<sequence>MVKDPFHFSAREVRVDDQTGIVADVIFHAVAFKLFANIGGTTALPDNSVVYRFAGFTFPDDRGFTLVGDTDSGNLIGTDIGLSQHFYQR</sequence>
<dbReference type="EMBL" id="CQPA01000006">
    <property type="protein sequence ID" value="CNT85090.1"/>
    <property type="molecule type" value="Genomic_DNA"/>
</dbReference>
<gene>
    <name evidence="1" type="ORF">ERS008198_01226</name>
</gene>
<name>A0A655BXA3_SALET</name>
<dbReference type="Proteomes" id="UP000041314">
    <property type="component" value="Unassembled WGS sequence"/>
</dbReference>
<protein>
    <submittedName>
        <fullName evidence="1">Uncharacterized protein</fullName>
    </submittedName>
</protein>
<proteinExistence type="predicted"/>
<evidence type="ECO:0000313" key="1">
    <source>
        <dbReference type="EMBL" id="CNT85090.1"/>
    </source>
</evidence>
<accession>A0A655BXA3</accession>
<organism evidence="1 2">
    <name type="scientific">Salmonella enterica subsp. enterica serovar Bovismorbificans</name>
    <dbReference type="NCBI Taxonomy" id="58097"/>
    <lineage>
        <taxon>Bacteria</taxon>
        <taxon>Pseudomonadati</taxon>
        <taxon>Pseudomonadota</taxon>
        <taxon>Gammaproteobacteria</taxon>
        <taxon>Enterobacterales</taxon>
        <taxon>Enterobacteriaceae</taxon>
        <taxon>Salmonella</taxon>
    </lineage>
</organism>
<evidence type="ECO:0000313" key="2">
    <source>
        <dbReference type="Proteomes" id="UP000041314"/>
    </source>
</evidence>
<reference evidence="1 2" key="1">
    <citation type="submission" date="2015-03" db="EMBL/GenBank/DDBJ databases">
        <authorList>
            <consortium name="Pathogen Informatics"/>
        </authorList>
    </citation>
    <scope>NUCLEOTIDE SEQUENCE [LARGE SCALE GENOMIC DNA]</scope>
    <source>
        <strain evidence="1 2">A1104</strain>
    </source>
</reference>
<dbReference type="AlphaFoldDB" id="A0A655BXA3"/>